<dbReference type="InterPro" id="IPR056798">
    <property type="entry name" value="ADH_Fe_C"/>
</dbReference>
<proteinExistence type="predicted"/>
<dbReference type="GO" id="GO:0004022">
    <property type="term" value="F:alcohol dehydrogenase (NAD+) activity"/>
    <property type="evidence" value="ECO:0007669"/>
    <property type="project" value="UniProtKB-EC"/>
</dbReference>
<feature type="domain" description="Alcohol dehydrogenase iron-type/glycerol dehydrogenase GldA" evidence="2">
    <location>
        <begin position="12"/>
        <end position="178"/>
    </location>
</feature>
<dbReference type="EMBL" id="AKWM02000027">
    <property type="protein sequence ID" value="EKS00929.1"/>
    <property type="molecule type" value="Genomic_DNA"/>
</dbReference>
<sequence>MIPVRIFKQVPRLLFGYNTIERMNELLPKKNNEDYYIFVIDDIHQKNTNILERIKNENEDIIEWFPASLKEPSTLQVDILKDKIIQTRNRKLPIAIIGIGGGSTMDVAKALSVMLCNEGSASQYQGWDLVPNSGIYKIGIPTVAGSGAEASRTAVLMGKERKFGINSDYSMFDAIILDSSLIKNVPIAQRFYSGMDCYIHCVESLQGTMINELAKGNASKALELCEKVFLSDGDDDVLLTASYMGGVSIVNSEVGVCHALSYGLSLELGYRHGFANCVAFNVLEEYYGPWVDRFREMLKIHRIELPKNVCKSLDNAAMDRMVNMTLKMERPLTNALGENWKDKMTPNKIISLYERM</sequence>
<keyword evidence="1 4" id="KW-0560">Oxidoreductase</keyword>
<evidence type="ECO:0000313" key="4">
    <source>
        <dbReference type="EMBL" id="EKS00929.1"/>
    </source>
</evidence>
<accession>A0AA87MRC7</accession>
<name>A0AA87MRC7_9LEPT</name>
<dbReference type="Pfam" id="PF25137">
    <property type="entry name" value="ADH_Fe_C"/>
    <property type="match status" value="1"/>
</dbReference>
<dbReference type="CDD" id="cd08184">
    <property type="entry name" value="Fe-ADH_KdnB-like"/>
    <property type="match status" value="1"/>
</dbReference>
<organism evidence="4 5">
    <name type="scientific">Leptospira mayottensis 200901122</name>
    <dbReference type="NCBI Taxonomy" id="1193010"/>
    <lineage>
        <taxon>Bacteria</taxon>
        <taxon>Pseudomonadati</taxon>
        <taxon>Spirochaetota</taxon>
        <taxon>Spirochaetia</taxon>
        <taxon>Leptospirales</taxon>
        <taxon>Leptospiraceae</taxon>
        <taxon>Leptospira</taxon>
    </lineage>
</organism>
<evidence type="ECO:0000313" key="5">
    <source>
        <dbReference type="Proteomes" id="UP000001343"/>
    </source>
</evidence>
<dbReference type="Proteomes" id="UP000001343">
    <property type="component" value="Unassembled WGS sequence"/>
</dbReference>
<dbReference type="AlphaFoldDB" id="A0AA87MRC7"/>
<evidence type="ECO:0000259" key="3">
    <source>
        <dbReference type="Pfam" id="PF25137"/>
    </source>
</evidence>
<dbReference type="PANTHER" id="PTHR11496">
    <property type="entry name" value="ALCOHOL DEHYDROGENASE"/>
    <property type="match status" value="1"/>
</dbReference>
<dbReference type="PANTHER" id="PTHR11496:SF104">
    <property type="entry name" value="3-DEOXY-ALPHA-D-MANNO-OCTULOSONATE 8-OXIDASE"/>
    <property type="match status" value="1"/>
</dbReference>
<dbReference type="Gene3D" id="1.20.1090.10">
    <property type="entry name" value="Dehydroquinate synthase-like - alpha domain"/>
    <property type="match status" value="1"/>
</dbReference>
<dbReference type="EC" id="1.1.1.1" evidence="4"/>
<protein>
    <submittedName>
        <fullName evidence="4">Alcohol dehydrogenase, iron-dependent</fullName>
        <ecNumber evidence="4">1.1.1.1</ecNumber>
    </submittedName>
</protein>
<dbReference type="Gene3D" id="3.40.50.1970">
    <property type="match status" value="1"/>
</dbReference>
<feature type="domain" description="Fe-containing alcohol dehydrogenase-like C-terminal" evidence="3">
    <location>
        <begin position="192"/>
        <end position="304"/>
    </location>
</feature>
<dbReference type="RefSeq" id="WP_002761988.1">
    <property type="nucleotide sequence ID" value="NZ_AKWM02000027.1"/>
</dbReference>
<dbReference type="SUPFAM" id="SSF56796">
    <property type="entry name" value="Dehydroquinate synthase-like"/>
    <property type="match status" value="1"/>
</dbReference>
<reference evidence="4 5" key="1">
    <citation type="journal article" date="2014" name="Int. J. Syst. Evol. Microbiol.">
        <title>Leptospira mayottensis sp. nov., a pathogenic species of the genus Leptospira isolated from humans.</title>
        <authorList>
            <person name="Bourhy P."/>
            <person name="Collet L."/>
            <person name="Brisse S."/>
            <person name="Picardeau M."/>
        </authorList>
    </citation>
    <scope>NUCLEOTIDE SEQUENCE [LARGE SCALE GENOMIC DNA]</scope>
    <source>
        <strain evidence="4 5">200901122</strain>
    </source>
</reference>
<dbReference type="GO" id="GO:0046872">
    <property type="term" value="F:metal ion binding"/>
    <property type="evidence" value="ECO:0007669"/>
    <property type="project" value="InterPro"/>
</dbReference>
<evidence type="ECO:0000256" key="1">
    <source>
        <dbReference type="ARBA" id="ARBA00023002"/>
    </source>
</evidence>
<comment type="caution">
    <text evidence="4">The sequence shown here is derived from an EMBL/GenBank/DDBJ whole genome shotgun (WGS) entry which is preliminary data.</text>
</comment>
<dbReference type="FunFam" id="3.40.50.1970:FF:000038">
    <property type="entry name" value="Alcohol dehydrogenase, iron-dependent"/>
    <property type="match status" value="1"/>
</dbReference>
<evidence type="ECO:0000259" key="2">
    <source>
        <dbReference type="Pfam" id="PF00465"/>
    </source>
</evidence>
<dbReference type="InterPro" id="IPR001670">
    <property type="entry name" value="ADH_Fe/GldA"/>
</dbReference>
<gene>
    <name evidence="4" type="ORF">LEP1GSC125_3023</name>
</gene>
<dbReference type="Pfam" id="PF00465">
    <property type="entry name" value="Fe-ADH"/>
    <property type="match status" value="1"/>
</dbReference>
<dbReference type="InterPro" id="IPR039697">
    <property type="entry name" value="Alcohol_dehydrogenase_Fe"/>
</dbReference>